<dbReference type="GO" id="GO:0042956">
    <property type="term" value="P:maltodextrin transmembrane transport"/>
    <property type="evidence" value="ECO:0007669"/>
    <property type="project" value="TreeGrafter"/>
</dbReference>
<keyword evidence="3 5" id="KW-0732">Signal</keyword>
<feature type="signal peptide" evidence="5">
    <location>
        <begin position="1"/>
        <end position="22"/>
    </location>
</feature>
<organism evidence="6 7">
    <name type="scientific">Oceanobacillus zhaokaii</name>
    <dbReference type="NCBI Taxonomy" id="2052660"/>
    <lineage>
        <taxon>Bacteria</taxon>
        <taxon>Bacillati</taxon>
        <taxon>Bacillota</taxon>
        <taxon>Bacilli</taxon>
        <taxon>Bacillales</taxon>
        <taxon>Bacillaceae</taxon>
        <taxon>Oceanobacillus</taxon>
    </lineage>
</organism>
<evidence type="ECO:0000256" key="1">
    <source>
        <dbReference type="ARBA" id="ARBA00008520"/>
    </source>
</evidence>
<gene>
    <name evidence="6" type="ORF">CUC15_16745</name>
</gene>
<protein>
    <submittedName>
        <fullName evidence="6">ABC transporter substrate-binding protein</fullName>
    </submittedName>
</protein>
<reference evidence="7" key="1">
    <citation type="submission" date="2017-11" db="EMBL/GenBank/DDBJ databases">
        <authorList>
            <person name="Zhu W."/>
        </authorList>
    </citation>
    <scope>NUCLEOTIDE SEQUENCE [LARGE SCALE GENOMIC DNA]</scope>
    <source>
        <strain evidence="7">160</strain>
    </source>
</reference>
<dbReference type="GO" id="GO:0055052">
    <property type="term" value="C:ATP-binding cassette (ABC) transporter complex, substrate-binding subunit-containing"/>
    <property type="evidence" value="ECO:0007669"/>
    <property type="project" value="TreeGrafter"/>
</dbReference>
<dbReference type="OrthoDB" id="9808332at2"/>
<dbReference type="KEGG" id="ocn:CUC15_16745"/>
<accession>A0A345PKF1</accession>
<dbReference type="AlphaFoldDB" id="A0A345PKF1"/>
<dbReference type="EMBL" id="CP024848">
    <property type="protein sequence ID" value="AXI10481.1"/>
    <property type="molecule type" value="Genomic_DNA"/>
</dbReference>
<dbReference type="Gene3D" id="3.40.190.10">
    <property type="entry name" value="Periplasmic binding protein-like II"/>
    <property type="match status" value="2"/>
</dbReference>
<dbReference type="Proteomes" id="UP000253908">
    <property type="component" value="Chromosome"/>
</dbReference>
<comment type="similarity">
    <text evidence="1">Belongs to the bacterial solute-binding protein 1 family.</text>
</comment>
<dbReference type="SUPFAM" id="SSF53850">
    <property type="entry name" value="Periplasmic binding protein-like II"/>
    <property type="match status" value="1"/>
</dbReference>
<dbReference type="InterPro" id="IPR006059">
    <property type="entry name" value="SBP"/>
</dbReference>
<feature type="chain" id="PRO_5039642007" evidence="5">
    <location>
        <begin position="23"/>
        <end position="451"/>
    </location>
</feature>
<keyword evidence="2" id="KW-0813">Transport</keyword>
<dbReference type="PROSITE" id="PS51257">
    <property type="entry name" value="PROKAR_LIPOPROTEIN"/>
    <property type="match status" value="1"/>
</dbReference>
<proteinExistence type="inferred from homology"/>
<feature type="compositionally biased region" description="Acidic residues" evidence="4">
    <location>
        <begin position="40"/>
        <end position="59"/>
    </location>
</feature>
<dbReference type="RefSeq" id="WP_114917766.1">
    <property type="nucleotide sequence ID" value="NZ_CP024848.1"/>
</dbReference>
<dbReference type="GO" id="GO:0015768">
    <property type="term" value="P:maltose transport"/>
    <property type="evidence" value="ECO:0007669"/>
    <property type="project" value="TreeGrafter"/>
</dbReference>
<dbReference type="PANTHER" id="PTHR30061">
    <property type="entry name" value="MALTOSE-BINDING PERIPLASMIC PROTEIN"/>
    <property type="match status" value="1"/>
</dbReference>
<keyword evidence="7" id="KW-1185">Reference proteome</keyword>
<evidence type="ECO:0000256" key="3">
    <source>
        <dbReference type="ARBA" id="ARBA00022729"/>
    </source>
</evidence>
<dbReference type="GO" id="GO:1901982">
    <property type="term" value="F:maltose binding"/>
    <property type="evidence" value="ECO:0007669"/>
    <property type="project" value="TreeGrafter"/>
</dbReference>
<evidence type="ECO:0000256" key="5">
    <source>
        <dbReference type="SAM" id="SignalP"/>
    </source>
</evidence>
<sequence length="451" mass="49605">MKLWRNALCSLFLIALALFLVACSSDSQTSTKEDKKDETDSATEEQDGTTDEATDEGEEKEQVTIVYARGVDTTPGTDMVIEAFEKKFPHIKIESREMPADTGQSHDQYVTAFSSQSTEIDVFNADVIWPAEFAQANYALELDRLIERDGIDMDAYFPGTVAAANFNGKQWAMPQYTDAGVFYYRTDIVEEPPTTWDELIEQANALKGQEGTEFGYILQAAQYEGLITNAIEFIASYGGQVIDEDNNVVVDSPETVKAIEKMAEVVGSDFVPGNILNFQEIDTENAFIEGKSVFARNWPYMQSSSNDEEKSKIAGKIAITTLPAGDAGNAAALGGWMTMINRYSEHPEEAWEFVKFISGEEGQKITAVNGGRAPTLKALYDDQEVKEASELFANPDFAAVLESAVSRPVTPIYPEVSDIMQIEISKVLAGDQSAQEAATNMQTKIEAAMNE</sequence>
<evidence type="ECO:0000313" key="6">
    <source>
        <dbReference type="EMBL" id="AXI10481.1"/>
    </source>
</evidence>
<dbReference type="Pfam" id="PF01547">
    <property type="entry name" value="SBP_bac_1"/>
    <property type="match status" value="1"/>
</dbReference>
<dbReference type="CDD" id="cd14750">
    <property type="entry name" value="PBP2_TMBP"/>
    <property type="match status" value="1"/>
</dbReference>
<feature type="region of interest" description="Disordered" evidence="4">
    <location>
        <begin position="29"/>
        <end position="61"/>
    </location>
</feature>
<name>A0A345PKF1_9BACI</name>
<evidence type="ECO:0000256" key="2">
    <source>
        <dbReference type="ARBA" id="ARBA00022448"/>
    </source>
</evidence>
<dbReference type="PANTHER" id="PTHR30061:SF50">
    <property type="entry name" value="MALTOSE_MALTODEXTRIN-BINDING PERIPLASMIC PROTEIN"/>
    <property type="match status" value="1"/>
</dbReference>
<evidence type="ECO:0000256" key="4">
    <source>
        <dbReference type="SAM" id="MobiDB-lite"/>
    </source>
</evidence>
<evidence type="ECO:0000313" key="7">
    <source>
        <dbReference type="Proteomes" id="UP000253908"/>
    </source>
</evidence>